<evidence type="ECO:0000313" key="2">
    <source>
        <dbReference type="WBParaSite" id="HPLM_0001278101-mRNA-1"/>
    </source>
</evidence>
<organism evidence="2">
    <name type="scientific">Haemonchus placei</name>
    <name type="common">Barber's pole worm</name>
    <dbReference type="NCBI Taxonomy" id="6290"/>
    <lineage>
        <taxon>Eukaryota</taxon>
        <taxon>Metazoa</taxon>
        <taxon>Ecdysozoa</taxon>
        <taxon>Nematoda</taxon>
        <taxon>Chromadorea</taxon>
        <taxon>Rhabditida</taxon>
        <taxon>Rhabditina</taxon>
        <taxon>Rhabditomorpha</taxon>
        <taxon>Strongyloidea</taxon>
        <taxon>Trichostrongylidae</taxon>
        <taxon>Haemonchus</taxon>
    </lineage>
</organism>
<dbReference type="WBParaSite" id="HPLM_0001278101-mRNA-1">
    <property type="protein sequence ID" value="HPLM_0001278101-mRNA-1"/>
    <property type="gene ID" value="HPLM_0001278101"/>
</dbReference>
<evidence type="ECO:0000256" key="1">
    <source>
        <dbReference type="SAM" id="MobiDB-lite"/>
    </source>
</evidence>
<feature type="region of interest" description="Disordered" evidence="1">
    <location>
        <begin position="51"/>
        <end position="73"/>
    </location>
</feature>
<reference evidence="2" key="1">
    <citation type="submission" date="2017-02" db="UniProtKB">
        <authorList>
            <consortium name="WormBaseParasite"/>
        </authorList>
    </citation>
    <scope>IDENTIFICATION</scope>
</reference>
<name>A0A0N4WNC6_HAEPC</name>
<protein>
    <submittedName>
        <fullName evidence="2">Uncharacterized protein</fullName>
    </submittedName>
</protein>
<proteinExistence type="predicted"/>
<accession>A0A0N4WNC6</accession>
<dbReference type="AlphaFoldDB" id="A0A0N4WNC6"/>
<sequence length="73" mass="7965">LIRCIRATFTHAKAPRRASHLCRSSRSSTDSVRVPKDIWVTVFPSTPAISSTITSEDRVPEQAGAGQSVPEML</sequence>